<evidence type="ECO:0000256" key="2">
    <source>
        <dbReference type="SAM" id="MobiDB-lite"/>
    </source>
</evidence>
<protein>
    <submittedName>
        <fullName evidence="3">Uncharacterized protein</fullName>
    </submittedName>
</protein>
<sequence>MPKTPAVRNQASTEGKSMESSCGTKRQITESHSDSCSRQLLSKRLKYAPICSDQANSINCSSSSVNGENSQGSDGQVKEWTLLSMPREILETIFSMIPYAEVIRLRKVCRAFDSVAQGTVNQTFLRLQQQLTQRFQAIKAKMPRRESLRRKHPLARESDIIETIHMRLTLLQMTFGKHIERKHCCFFPGEILDEIYRILRYIKSTPSLGRAYKVTDELFDLSSMAMEYFKEHVEPTLPEINYFATEFPDLATLASPATKTYRWQMKDAPTPQKPVLSPIDFSPQASPPSPEKYNKMRQKLRTCSAEIVVLKKDIKSCKNKMAHQQKQLIEANSKLEQHERRFDEQNKKFDGLLREFQHWKETMKHSKEKMCRHNYHDDVGTKLGSRYKSLIKHAKSKRGSSINIKHIPKDINSHSRPVAINLEKSRHGEVSPETSAIECTPISAKDGTVIEMEVSESFCAIHTANSSDGEHDIKHTNGAHDIKQSISAIDIKNAINSTADKVSVPQYRYTVNAPENRHTPTSSGTFTVSDK</sequence>
<feature type="coiled-coil region" evidence="1">
    <location>
        <begin position="314"/>
        <end position="355"/>
    </location>
</feature>
<keyword evidence="4" id="KW-1185">Reference proteome</keyword>
<feature type="region of interest" description="Disordered" evidence="2">
    <location>
        <begin position="269"/>
        <end position="293"/>
    </location>
</feature>
<dbReference type="Gene3D" id="1.20.5.340">
    <property type="match status" value="1"/>
</dbReference>
<dbReference type="EMBL" id="CAIIXF020000007">
    <property type="protein sequence ID" value="CAH1789715.1"/>
    <property type="molecule type" value="Genomic_DNA"/>
</dbReference>
<dbReference type="PANTHER" id="PTHR13252:SF1">
    <property type="entry name" value="DAMPENED, ISOFORM A"/>
    <property type="match status" value="1"/>
</dbReference>
<organism evidence="3 4">
    <name type="scientific">Owenia fusiformis</name>
    <name type="common">Polychaete worm</name>
    <dbReference type="NCBI Taxonomy" id="6347"/>
    <lineage>
        <taxon>Eukaryota</taxon>
        <taxon>Metazoa</taxon>
        <taxon>Spiralia</taxon>
        <taxon>Lophotrochozoa</taxon>
        <taxon>Annelida</taxon>
        <taxon>Polychaeta</taxon>
        <taxon>Sedentaria</taxon>
        <taxon>Canalipalpata</taxon>
        <taxon>Sabellida</taxon>
        <taxon>Oweniida</taxon>
        <taxon>Oweniidae</taxon>
        <taxon>Owenia</taxon>
    </lineage>
</organism>
<dbReference type="OrthoDB" id="8180181at2759"/>
<evidence type="ECO:0000256" key="1">
    <source>
        <dbReference type="SAM" id="Coils"/>
    </source>
</evidence>
<dbReference type="Pfam" id="PF00646">
    <property type="entry name" value="F-box"/>
    <property type="match status" value="1"/>
</dbReference>
<feature type="region of interest" description="Disordered" evidence="2">
    <location>
        <begin position="1"/>
        <end position="34"/>
    </location>
</feature>
<dbReference type="GO" id="GO:0003713">
    <property type="term" value="F:transcription coactivator activity"/>
    <property type="evidence" value="ECO:0007669"/>
    <property type="project" value="TreeGrafter"/>
</dbReference>
<reference evidence="3" key="1">
    <citation type="submission" date="2022-03" db="EMBL/GenBank/DDBJ databases">
        <authorList>
            <person name="Martin C."/>
        </authorList>
    </citation>
    <scope>NUCLEOTIDE SEQUENCE</scope>
</reference>
<proteinExistence type="predicted"/>
<evidence type="ECO:0000313" key="3">
    <source>
        <dbReference type="EMBL" id="CAH1789715.1"/>
    </source>
</evidence>
<dbReference type="PANTHER" id="PTHR13252">
    <property type="entry name" value="F-BOX ONLY PROTEIN 28"/>
    <property type="match status" value="1"/>
</dbReference>
<dbReference type="SUPFAM" id="SSF57997">
    <property type="entry name" value="Tropomyosin"/>
    <property type="match status" value="1"/>
</dbReference>
<dbReference type="SUPFAM" id="SSF81383">
    <property type="entry name" value="F-box domain"/>
    <property type="match status" value="1"/>
</dbReference>
<keyword evidence="1" id="KW-0175">Coiled coil</keyword>
<comment type="caution">
    <text evidence="3">The sequence shown here is derived from an EMBL/GenBank/DDBJ whole genome shotgun (WGS) entry which is preliminary data.</text>
</comment>
<feature type="compositionally biased region" description="Polar residues" evidence="2">
    <location>
        <begin position="7"/>
        <end position="26"/>
    </location>
</feature>
<dbReference type="PROSITE" id="PS50181">
    <property type="entry name" value="FBOX"/>
    <property type="match status" value="1"/>
</dbReference>
<dbReference type="InterPro" id="IPR036047">
    <property type="entry name" value="F-box-like_dom_sf"/>
</dbReference>
<dbReference type="Proteomes" id="UP000749559">
    <property type="component" value="Unassembled WGS sequence"/>
</dbReference>
<name>A0A8J1TSB6_OWEFU</name>
<dbReference type="InterPro" id="IPR039719">
    <property type="entry name" value="FBXO28"/>
</dbReference>
<gene>
    <name evidence="3" type="ORF">OFUS_LOCUS15025</name>
</gene>
<dbReference type="AlphaFoldDB" id="A0A8J1TSB6"/>
<dbReference type="GO" id="GO:0005634">
    <property type="term" value="C:nucleus"/>
    <property type="evidence" value="ECO:0007669"/>
    <property type="project" value="TreeGrafter"/>
</dbReference>
<dbReference type="Gene3D" id="1.20.1280.50">
    <property type="match status" value="1"/>
</dbReference>
<dbReference type="InterPro" id="IPR001810">
    <property type="entry name" value="F-box_dom"/>
</dbReference>
<accession>A0A8J1TSB6</accession>
<evidence type="ECO:0000313" key="4">
    <source>
        <dbReference type="Proteomes" id="UP000749559"/>
    </source>
</evidence>